<dbReference type="EMBL" id="AP024849">
    <property type="protein sequence ID" value="BCZ45059.1"/>
    <property type="molecule type" value="Genomic_DNA"/>
</dbReference>
<dbReference type="Gene3D" id="1.20.1600.10">
    <property type="entry name" value="Outer membrane efflux proteins (OEP)"/>
    <property type="match status" value="1"/>
</dbReference>
<dbReference type="Proteomes" id="UP000824633">
    <property type="component" value="Chromosome"/>
</dbReference>
<name>A0ABN6IXA5_9CLOT</name>
<feature type="chain" id="PRO_5045822977" evidence="2">
    <location>
        <begin position="28"/>
        <end position="434"/>
    </location>
</feature>
<evidence type="ECO:0000313" key="3">
    <source>
        <dbReference type="EMBL" id="BCZ45059.1"/>
    </source>
</evidence>
<sequence>MKKNINKIVAIAIGISIMSGSIIPVFAADTIKSTSTATTNVQTNNIQAQTNQKAVLTLDEAIKSAISISDPLKLDEKKISYQNKTNDLKEKQDDFNDVSGDQEDFNDDTRDITLKKLKQQRDFNEDNLRKKVTDKYNEIVTSQINISKAAKELEVKNKGLEDDKSRESLGMRRLIDVKSTELEVQNLQNKQKTNKNKLTDLEYSFKVLTGKDVNKYSLEQDIKFEPLKIDSSIDEYLDNSIDSYLKYTEQLVNLNKDYYDKDYEKDNGITTDDMETAENNEKSATKPTEPLATDPDPNAYKNYTVALSTYNATRNKYTGILASRLTYLNTKLTNYQDEINLNENKKKFKDSLKGYCTDLITSEDKIDYLKKNIEITNENLSNSKLKYDLGMITESAYNDEAIKSEQSDLDLRAEVINYNSTKEKIQKPWIAFSN</sequence>
<evidence type="ECO:0000313" key="4">
    <source>
        <dbReference type="Proteomes" id="UP000824633"/>
    </source>
</evidence>
<proteinExistence type="predicted"/>
<gene>
    <name evidence="3" type="ORF">psyc5s11_11260</name>
</gene>
<reference evidence="4" key="1">
    <citation type="submission" date="2021-07" db="EMBL/GenBank/DDBJ databases">
        <title>Complete genome sequencing of a Clostridium isolate.</title>
        <authorList>
            <person name="Ueki A."/>
            <person name="Tonouchi A."/>
        </authorList>
    </citation>
    <scope>NUCLEOTIDE SEQUENCE [LARGE SCALE GENOMIC DNA]</scope>
    <source>
        <strain evidence="4">C5S11</strain>
    </source>
</reference>
<evidence type="ECO:0000256" key="1">
    <source>
        <dbReference type="SAM" id="MobiDB-lite"/>
    </source>
</evidence>
<evidence type="ECO:0000256" key="2">
    <source>
        <dbReference type="SAM" id="SignalP"/>
    </source>
</evidence>
<accession>A0ABN6IXA5</accession>
<dbReference type="SUPFAM" id="SSF56954">
    <property type="entry name" value="Outer membrane efflux proteins (OEP)"/>
    <property type="match status" value="1"/>
</dbReference>
<organism evidence="3 4">
    <name type="scientific">Clostridium gelidum</name>
    <dbReference type="NCBI Taxonomy" id="704125"/>
    <lineage>
        <taxon>Bacteria</taxon>
        <taxon>Bacillati</taxon>
        <taxon>Bacillota</taxon>
        <taxon>Clostridia</taxon>
        <taxon>Eubacteriales</taxon>
        <taxon>Clostridiaceae</taxon>
        <taxon>Clostridium</taxon>
    </lineage>
</organism>
<feature type="region of interest" description="Disordered" evidence="1">
    <location>
        <begin position="266"/>
        <end position="297"/>
    </location>
</feature>
<keyword evidence="4" id="KW-1185">Reference proteome</keyword>
<keyword evidence="2" id="KW-0732">Signal</keyword>
<feature type="signal peptide" evidence="2">
    <location>
        <begin position="1"/>
        <end position="27"/>
    </location>
</feature>
<protein>
    <submittedName>
        <fullName evidence="3">Multidrug transporter</fullName>
    </submittedName>
</protein>
<dbReference type="RefSeq" id="WP_224036689.1">
    <property type="nucleotide sequence ID" value="NZ_AP024849.1"/>
</dbReference>